<accession>A0A1E7FBD9</accession>
<gene>
    <name evidence="3" type="ORF">FRACYDRAFT_275643</name>
</gene>
<dbReference type="KEGG" id="fcy:FRACYDRAFT_275643"/>
<dbReference type="AlphaFoldDB" id="A0A1E7FBD9"/>
<evidence type="ECO:0000313" key="3">
    <source>
        <dbReference type="EMBL" id="OEU15365.1"/>
    </source>
</evidence>
<sequence length="119" mass="13029">MNSPTATLTNIQENIQETISLDSTDITEMSSYITEMSSFIPKELEKPVIGIAIVFAILMLLGLVKTFSTKEKAVQFEASFKSPVKSASVSTSTPIDRKTGTVMTPAGRRSARLARRKED</sequence>
<evidence type="ECO:0000256" key="1">
    <source>
        <dbReference type="SAM" id="MobiDB-lite"/>
    </source>
</evidence>
<feature type="region of interest" description="Disordered" evidence="1">
    <location>
        <begin position="87"/>
        <end position="119"/>
    </location>
</feature>
<name>A0A1E7FBD9_9STRA</name>
<dbReference type="EMBL" id="KV784359">
    <property type="protein sequence ID" value="OEU15365.1"/>
    <property type="molecule type" value="Genomic_DNA"/>
</dbReference>
<proteinExistence type="predicted"/>
<keyword evidence="2" id="KW-0812">Transmembrane</keyword>
<keyword evidence="2" id="KW-1133">Transmembrane helix</keyword>
<dbReference type="Proteomes" id="UP000095751">
    <property type="component" value="Unassembled WGS sequence"/>
</dbReference>
<organism evidence="3 4">
    <name type="scientific">Fragilariopsis cylindrus CCMP1102</name>
    <dbReference type="NCBI Taxonomy" id="635003"/>
    <lineage>
        <taxon>Eukaryota</taxon>
        <taxon>Sar</taxon>
        <taxon>Stramenopiles</taxon>
        <taxon>Ochrophyta</taxon>
        <taxon>Bacillariophyta</taxon>
        <taxon>Bacillariophyceae</taxon>
        <taxon>Bacillariophycidae</taxon>
        <taxon>Bacillariales</taxon>
        <taxon>Bacillariaceae</taxon>
        <taxon>Fragilariopsis</taxon>
    </lineage>
</organism>
<protein>
    <submittedName>
        <fullName evidence="3">Uncharacterized protein</fullName>
    </submittedName>
</protein>
<evidence type="ECO:0000256" key="2">
    <source>
        <dbReference type="SAM" id="Phobius"/>
    </source>
</evidence>
<evidence type="ECO:0000313" key="4">
    <source>
        <dbReference type="Proteomes" id="UP000095751"/>
    </source>
</evidence>
<reference evidence="3 4" key="1">
    <citation type="submission" date="2016-09" db="EMBL/GenBank/DDBJ databases">
        <title>Extensive genetic diversity and differential bi-allelic expression allows diatom success in the polar Southern Ocean.</title>
        <authorList>
            <consortium name="DOE Joint Genome Institute"/>
            <person name="Mock T."/>
            <person name="Otillar R.P."/>
            <person name="Strauss J."/>
            <person name="Dupont C."/>
            <person name="Frickenhaus S."/>
            <person name="Maumus F."/>
            <person name="Mcmullan M."/>
            <person name="Sanges R."/>
            <person name="Schmutz J."/>
            <person name="Toseland A."/>
            <person name="Valas R."/>
            <person name="Veluchamy A."/>
            <person name="Ward B.J."/>
            <person name="Allen A."/>
            <person name="Barry K."/>
            <person name="Falciatore A."/>
            <person name="Ferrante M."/>
            <person name="Fortunato A.E."/>
            <person name="Gloeckner G."/>
            <person name="Gruber A."/>
            <person name="Hipkin R."/>
            <person name="Janech M."/>
            <person name="Kroth P."/>
            <person name="Leese F."/>
            <person name="Lindquist E."/>
            <person name="Lyon B.R."/>
            <person name="Martin J."/>
            <person name="Mayer C."/>
            <person name="Parker M."/>
            <person name="Quesneville H."/>
            <person name="Raymond J."/>
            <person name="Uhlig C."/>
            <person name="Valentin K.U."/>
            <person name="Worden A.Z."/>
            <person name="Armbrust E.V."/>
            <person name="Bowler C."/>
            <person name="Green B."/>
            <person name="Moulton V."/>
            <person name="Van Oosterhout C."/>
            <person name="Grigoriev I."/>
        </authorList>
    </citation>
    <scope>NUCLEOTIDE SEQUENCE [LARGE SCALE GENOMIC DNA]</scope>
    <source>
        <strain evidence="3 4">CCMP1102</strain>
    </source>
</reference>
<feature type="compositionally biased region" description="Basic residues" evidence="1">
    <location>
        <begin position="109"/>
        <end position="119"/>
    </location>
</feature>
<keyword evidence="2" id="KW-0472">Membrane</keyword>
<dbReference type="InParanoid" id="A0A1E7FBD9"/>
<feature type="transmembrane region" description="Helical" evidence="2">
    <location>
        <begin position="47"/>
        <end position="64"/>
    </location>
</feature>
<keyword evidence="4" id="KW-1185">Reference proteome</keyword>